<dbReference type="Proteomes" id="UP001222087">
    <property type="component" value="Chromosome"/>
</dbReference>
<accession>A0ABY8ANB7</accession>
<proteinExistence type="predicted"/>
<gene>
    <name evidence="3" type="ORF">PXX05_09460</name>
</gene>
<keyword evidence="4" id="KW-1185">Reference proteome</keyword>
<reference evidence="3 4" key="1">
    <citation type="submission" date="2023-02" db="EMBL/GenBank/DDBJ databases">
        <title>Genome Sequence of L. cardiaca H63T.</title>
        <authorList>
            <person name="Lopez A.E."/>
            <person name="Cianciotto N.P."/>
        </authorList>
    </citation>
    <scope>NUCLEOTIDE SEQUENCE [LARGE SCALE GENOMIC DNA]</scope>
    <source>
        <strain evidence="3 4">H63</strain>
    </source>
</reference>
<organism evidence="3 4">
    <name type="scientific">Legionella cardiaca</name>
    <dbReference type="NCBI Taxonomy" id="1071983"/>
    <lineage>
        <taxon>Bacteria</taxon>
        <taxon>Pseudomonadati</taxon>
        <taxon>Pseudomonadota</taxon>
        <taxon>Gammaproteobacteria</taxon>
        <taxon>Legionellales</taxon>
        <taxon>Legionellaceae</taxon>
        <taxon>Legionella</taxon>
    </lineage>
</organism>
<dbReference type="RefSeq" id="WP_275087980.1">
    <property type="nucleotide sequence ID" value="NZ_CP119078.1"/>
</dbReference>
<feature type="compositionally biased region" description="Basic and acidic residues" evidence="2">
    <location>
        <begin position="144"/>
        <end position="160"/>
    </location>
</feature>
<evidence type="ECO:0000313" key="3">
    <source>
        <dbReference type="EMBL" id="WED42155.1"/>
    </source>
</evidence>
<evidence type="ECO:0008006" key="5">
    <source>
        <dbReference type="Google" id="ProtNLM"/>
    </source>
</evidence>
<feature type="region of interest" description="Disordered" evidence="2">
    <location>
        <begin position="144"/>
        <end position="166"/>
    </location>
</feature>
<protein>
    <recommendedName>
        <fullName evidence="5">Substrate of the Dot/Icm secretion system</fullName>
    </recommendedName>
</protein>
<evidence type="ECO:0000256" key="2">
    <source>
        <dbReference type="SAM" id="MobiDB-lite"/>
    </source>
</evidence>
<feature type="coiled-coil region" evidence="1">
    <location>
        <begin position="1"/>
        <end position="35"/>
    </location>
</feature>
<keyword evidence="1" id="KW-0175">Coiled coil</keyword>
<dbReference type="EMBL" id="CP119078">
    <property type="protein sequence ID" value="WED42155.1"/>
    <property type="molecule type" value="Genomic_DNA"/>
</dbReference>
<sequence length="166" mass="18865">MAKELNELKELHHLKKRNEEEEKRYKALMDAYKDNILANPKILEEAKPQETYQVGKKTPNAQMMLDDYKKKTGKDASVDSEGTMRFEFDSPEDAVAFFQDQAKKGQGFDAYNAAIDHRIYSDGKGTFVQGTKADVDAYLKNPKEFNCGEKGELSRKEPESTKTLSA</sequence>
<evidence type="ECO:0000256" key="1">
    <source>
        <dbReference type="SAM" id="Coils"/>
    </source>
</evidence>
<evidence type="ECO:0000313" key="4">
    <source>
        <dbReference type="Proteomes" id="UP001222087"/>
    </source>
</evidence>
<name>A0ABY8ANB7_9GAMM</name>